<evidence type="ECO:0000313" key="3">
    <source>
        <dbReference type="Proteomes" id="UP001478817"/>
    </source>
</evidence>
<dbReference type="Pfam" id="PF01380">
    <property type="entry name" value="SIS"/>
    <property type="match status" value="1"/>
</dbReference>
<feature type="domain" description="SIS" evidence="1">
    <location>
        <begin position="38"/>
        <end position="185"/>
    </location>
</feature>
<dbReference type="SUPFAM" id="SSF53697">
    <property type="entry name" value="SIS domain"/>
    <property type="match status" value="1"/>
</dbReference>
<dbReference type="PANTHER" id="PTHR38418:SF2">
    <property type="entry name" value="SUGAR ISOMERASE, KPSF_GUTQ (AFU_ORTHOLOGUE AFUA_6G08860)"/>
    <property type="match status" value="1"/>
</dbReference>
<dbReference type="PANTHER" id="PTHR38418">
    <property type="entry name" value="SUGAR ISOMERASE, KPSF/GUTQ (AFU_ORTHOLOGUE AFUA_6G08860)"/>
    <property type="match status" value="1"/>
</dbReference>
<keyword evidence="3" id="KW-1185">Reference proteome</keyword>
<dbReference type="CDD" id="cd05014">
    <property type="entry name" value="SIS_Kpsf"/>
    <property type="match status" value="1"/>
</dbReference>
<comment type="caution">
    <text evidence="2">The sequence shown here is derived from an EMBL/GenBank/DDBJ whole genome shotgun (WGS) entry which is preliminary data.</text>
</comment>
<gene>
    <name evidence="2" type="ORF">AAAT05_05555</name>
</gene>
<dbReference type="Gene3D" id="3.40.50.10490">
    <property type="entry name" value="Glucose-6-phosphate isomerase like protein, domain 1"/>
    <property type="match status" value="1"/>
</dbReference>
<organism evidence="2 3">
    <name type="scientific">Paratractidigestivibacter faecalis</name>
    <dbReference type="NCBI Taxonomy" id="2292441"/>
    <lineage>
        <taxon>Bacteria</taxon>
        <taxon>Bacillati</taxon>
        <taxon>Actinomycetota</taxon>
        <taxon>Coriobacteriia</taxon>
        <taxon>Coriobacteriales</taxon>
        <taxon>Atopobiaceae</taxon>
        <taxon>Paratractidigestivibacter</taxon>
    </lineage>
</organism>
<dbReference type="InterPro" id="IPR035474">
    <property type="entry name" value="SIS_Kpsf"/>
</dbReference>
<sequence>MATDMEQVQEFLSIAKESVDKYVAGIDFAALSAAKQLILDAEAKGNRLHITGIGKPGHVSGYAASLFSSTGTPTYELHGTECVHGSAGQTRPGDVVIAISNSGETGELKSTVTCLKGVGVHIIALTGNPDSWLAKEAEVALIAGVDQEGDSMNKPPRASILAEIIELQCLSILLQNEFGLDPKQYVKWHPGGALGASIREGK</sequence>
<evidence type="ECO:0000313" key="2">
    <source>
        <dbReference type="EMBL" id="MEQ2637809.1"/>
    </source>
</evidence>
<accession>A0ABV1IFY7</accession>
<dbReference type="EMBL" id="JBBNGS010000009">
    <property type="protein sequence ID" value="MEQ2637809.1"/>
    <property type="molecule type" value="Genomic_DNA"/>
</dbReference>
<dbReference type="InterPro" id="IPR046348">
    <property type="entry name" value="SIS_dom_sf"/>
</dbReference>
<dbReference type="InterPro" id="IPR001347">
    <property type="entry name" value="SIS_dom"/>
</dbReference>
<evidence type="ECO:0000259" key="1">
    <source>
        <dbReference type="PROSITE" id="PS51464"/>
    </source>
</evidence>
<proteinExistence type="predicted"/>
<dbReference type="Proteomes" id="UP001478817">
    <property type="component" value="Unassembled WGS sequence"/>
</dbReference>
<protein>
    <submittedName>
        <fullName evidence="2">SIS domain-containing protein</fullName>
    </submittedName>
</protein>
<dbReference type="RefSeq" id="WP_349182418.1">
    <property type="nucleotide sequence ID" value="NZ_JBBNGS010000009.1"/>
</dbReference>
<reference evidence="2 3" key="1">
    <citation type="submission" date="2024-04" db="EMBL/GenBank/DDBJ databases">
        <title>Human intestinal bacterial collection.</title>
        <authorList>
            <person name="Pauvert C."/>
            <person name="Hitch T.C.A."/>
            <person name="Clavel T."/>
        </authorList>
    </citation>
    <scope>NUCLEOTIDE SEQUENCE [LARGE SCALE GENOMIC DNA]</scope>
    <source>
        <strain evidence="2 3">CLA-AA-H197</strain>
    </source>
</reference>
<dbReference type="PROSITE" id="PS51464">
    <property type="entry name" value="SIS"/>
    <property type="match status" value="1"/>
</dbReference>
<name>A0ABV1IFY7_9ACTN</name>